<evidence type="ECO:0000256" key="1">
    <source>
        <dbReference type="SAM" id="SignalP"/>
    </source>
</evidence>
<dbReference type="Proteomes" id="UP000299084">
    <property type="component" value="Unassembled WGS sequence"/>
</dbReference>
<gene>
    <name evidence="2" type="ORF">Cadr_000004473</name>
</gene>
<evidence type="ECO:0000313" key="3">
    <source>
        <dbReference type="Proteomes" id="UP000299084"/>
    </source>
</evidence>
<name>A0A5N4EBN8_CAMDR</name>
<feature type="chain" id="PRO_5024403679" evidence="1">
    <location>
        <begin position="16"/>
        <end position="89"/>
    </location>
</feature>
<proteinExistence type="predicted"/>
<reference evidence="2 3" key="1">
    <citation type="journal article" date="2019" name="Mol. Ecol. Resour.">
        <title>Improving Illumina assemblies with Hi-C and long reads: an example with the North African dromedary.</title>
        <authorList>
            <person name="Elbers J.P."/>
            <person name="Rogers M.F."/>
            <person name="Perelman P.L."/>
            <person name="Proskuryakova A.A."/>
            <person name="Serdyukova N.A."/>
            <person name="Johnson W.E."/>
            <person name="Horin P."/>
            <person name="Corander J."/>
            <person name="Murphy D."/>
            <person name="Burger P.A."/>
        </authorList>
    </citation>
    <scope>NUCLEOTIDE SEQUENCE [LARGE SCALE GENOMIC DNA]</scope>
    <source>
        <strain evidence="2">Drom800</strain>
        <tissue evidence="2">Blood</tissue>
    </source>
</reference>
<dbReference type="EMBL" id="JWIN03000003">
    <property type="protein sequence ID" value="KAB1280891.1"/>
    <property type="molecule type" value="Genomic_DNA"/>
</dbReference>
<feature type="signal peptide" evidence="1">
    <location>
        <begin position="1"/>
        <end position="15"/>
    </location>
</feature>
<protein>
    <submittedName>
        <fullName evidence="2">Uncharacterized protein</fullName>
    </submittedName>
</protein>
<keyword evidence="3" id="KW-1185">Reference proteome</keyword>
<organism evidence="2 3">
    <name type="scientific">Camelus dromedarius</name>
    <name type="common">Dromedary</name>
    <name type="synonym">Arabian camel</name>
    <dbReference type="NCBI Taxonomy" id="9838"/>
    <lineage>
        <taxon>Eukaryota</taxon>
        <taxon>Metazoa</taxon>
        <taxon>Chordata</taxon>
        <taxon>Craniata</taxon>
        <taxon>Vertebrata</taxon>
        <taxon>Euteleostomi</taxon>
        <taxon>Mammalia</taxon>
        <taxon>Eutheria</taxon>
        <taxon>Laurasiatheria</taxon>
        <taxon>Artiodactyla</taxon>
        <taxon>Tylopoda</taxon>
        <taxon>Camelidae</taxon>
        <taxon>Camelus</taxon>
    </lineage>
</organism>
<dbReference type="AlphaFoldDB" id="A0A5N4EBN8"/>
<comment type="caution">
    <text evidence="2">The sequence shown here is derived from an EMBL/GenBank/DDBJ whole genome shotgun (WGS) entry which is preliminary data.</text>
</comment>
<sequence>MVLVVVLLCSLKSKALPVCPVASASQLSVSTTQDHMAVEEEPEILTVHNMQWFQRGREPWREWTELKIKNKEDTFTRTFPKKWTSVVKQ</sequence>
<evidence type="ECO:0000313" key="2">
    <source>
        <dbReference type="EMBL" id="KAB1280891.1"/>
    </source>
</evidence>
<accession>A0A5N4EBN8</accession>
<keyword evidence="1" id="KW-0732">Signal</keyword>